<feature type="DNA-binding region" description="H-T-H motif" evidence="4">
    <location>
        <begin position="29"/>
        <end position="48"/>
    </location>
</feature>
<keyword evidence="3" id="KW-0804">Transcription</keyword>
<sequence length="194" mass="20932">MSARREATRQRLFEAAVTLVSEQGFGATTVEQIADRAGVAKGTVYYNFAGKTELYTALLEWGVSRLSARLNEAAVGPPRDALAAVLRAELAFIGEHEALARLLMAEAWRTNQAWYATVRQIRTDAIGVISGLLADLAAAEPRADPPLDTGIAGSALFGMVLTVALDWRTLQPDRPMEEIHAALMRMLDGLIAAP</sequence>
<organism evidence="6 7">
    <name type="scientific">Murinocardiopsis flavida</name>
    <dbReference type="NCBI Taxonomy" id="645275"/>
    <lineage>
        <taxon>Bacteria</taxon>
        <taxon>Bacillati</taxon>
        <taxon>Actinomycetota</taxon>
        <taxon>Actinomycetes</taxon>
        <taxon>Streptosporangiales</taxon>
        <taxon>Nocardiopsidaceae</taxon>
        <taxon>Murinocardiopsis</taxon>
    </lineage>
</organism>
<dbReference type="InterPro" id="IPR054129">
    <property type="entry name" value="DesT_TetR_C"/>
</dbReference>
<dbReference type="AlphaFoldDB" id="A0A2P8DJ16"/>
<keyword evidence="1" id="KW-0805">Transcription regulation</keyword>
<feature type="domain" description="HTH tetR-type" evidence="5">
    <location>
        <begin position="6"/>
        <end position="66"/>
    </location>
</feature>
<dbReference type="InterPro" id="IPR036271">
    <property type="entry name" value="Tet_transcr_reg_TetR-rel_C_sf"/>
</dbReference>
<evidence type="ECO:0000256" key="3">
    <source>
        <dbReference type="ARBA" id="ARBA00023163"/>
    </source>
</evidence>
<keyword evidence="2 4" id="KW-0238">DNA-binding</keyword>
<dbReference type="InterPro" id="IPR009057">
    <property type="entry name" value="Homeodomain-like_sf"/>
</dbReference>
<dbReference type="PANTHER" id="PTHR30055">
    <property type="entry name" value="HTH-TYPE TRANSCRIPTIONAL REGULATOR RUTR"/>
    <property type="match status" value="1"/>
</dbReference>
<name>A0A2P8DJ16_9ACTN</name>
<evidence type="ECO:0000259" key="5">
    <source>
        <dbReference type="PROSITE" id="PS50977"/>
    </source>
</evidence>
<evidence type="ECO:0000256" key="4">
    <source>
        <dbReference type="PROSITE-ProRule" id="PRU00335"/>
    </source>
</evidence>
<dbReference type="GO" id="GO:0000976">
    <property type="term" value="F:transcription cis-regulatory region binding"/>
    <property type="evidence" value="ECO:0007669"/>
    <property type="project" value="TreeGrafter"/>
</dbReference>
<dbReference type="Pfam" id="PF00440">
    <property type="entry name" value="TetR_N"/>
    <property type="match status" value="1"/>
</dbReference>
<evidence type="ECO:0000256" key="2">
    <source>
        <dbReference type="ARBA" id="ARBA00023125"/>
    </source>
</evidence>
<evidence type="ECO:0000256" key="1">
    <source>
        <dbReference type="ARBA" id="ARBA00023015"/>
    </source>
</evidence>
<proteinExistence type="predicted"/>
<dbReference type="PROSITE" id="PS50977">
    <property type="entry name" value="HTH_TETR_2"/>
    <property type="match status" value="1"/>
</dbReference>
<accession>A0A2P8DJ16</accession>
<evidence type="ECO:0000313" key="6">
    <source>
        <dbReference type="EMBL" id="PSK97178.1"/>
    </source>
</evidence>
<dbReference type="SUPFAM" id="SSF46689">
    <property type="entry name" value="Homeodomain-like"/>
    <property type="match status" value="1"/>
</dbReference>
<reference evidence="6 7" key="1">
    <citation type="submission" date="2018-03" db="EMBL/GenBank/DDBJ databases">
        <title>Genomic Encyclopedia of Archaeal and Bacterial Type Strains, Phase II (KMG-II): from individual species to whole genera.</title>
        <authorList>
            <person name="Goeker M."/>
        </authorList>
    </citation>
    <scope>NUCLEOTIDE SEQUENCE [LARGE SCALE GENOMIC DNA]</scope>
    <source>
        <strain evidence="6 7">DSM 45312</strain>
    </source>
</reference>
<dbReference type="InterPro" id="IPR001647">
    <property type="entry name" value="HTH_TetR"/>
</dbReference>
<dbReference type="RefSeq" id="WP_106583565.1">
    <property type="nucleotide sequence ID" value="NZ_PYGA01000009.1"/>
</dbReference>
<comment type="caution">
    <text evidence="6">The sequence shown here is derived from an EMBL/GenBank/DDBJ whole genome shotgun (WGS) entry which is preliminary data.</text>
</comment>
<dbReference type="Pfam" id="PF21943">
    <property type="entry name" value="TetR_C_46"/>
    <property type="match status" value="1"/>
</dbReference>
<gene>
    <name evidence="6" type="ORF">CLV63_109182</name>
</gene>
<dbReference type="Gene3D" id="1.10.10.60">
    <property type="entry name" value="Homeodomain-like"/>
    <property type="match status" value="1"/>
</dbReference>
<dbReference type="SUPFAM" id="SSF48498">
    <property type="entry name" value="Tetracyclin repressor-like, C-terminal domain"/>
    <property type="match status" value="1"/>
</dbReference>
<dbReference type="GO" id="GO:0003700">
    <property type="term" value="F:DNA-binding transcription factor activity"/>
    <property type="evidence" value="ECO:0007669"/>
    <property type="project" value="TreeGrafter"/>
</dbReference>
<dbReference type="Proteomes" id="UP000240542">
    <property type="component" value="Unassembled WGS sequence"/>
</dbReference>
<keyword evidence="7" id="KW-1185">Reference proteome</keyword>
<dbReference type="PANTHER" id="PTHR30055:SF238">
    <property type="entry name" value="MYCOFACTOCIN BIOSYNTHESIS TRANSCRIPTIONAL REGULATOR MFTR-RELATED"/>
    <property type="match status" value="1"/>
</dbReference>
<protein>
    <submittedName>
        <fullName evidence="6">TetR family transcriptional regulator</fullName>
    </submittedName>
</protein>
<dbReference type="EMBL" id="PYGA01000009">
    <property type="protein sequence ID" value="PSK97178.1"/>
    <property type="molecule type" value="Genomic_DNA"/>
</dbReference>
<dbReference type="OrthoDB" id="3172830at2"/>
<dbReference type="PRINTS" id="PR00455">
    <property type="entry name" value="HTHTETR"/>
</dbReference>
<dbReference type="Gene3D" id="1.10.357.10">
    <property type="entry name" value="Tetracycline Repressor, domain 2"/>
    <property type="match status" value="1"/>
</dbReference>
<dbReference type="InterPro" id="IPR050109">
    <property type="entry name" value="HTH-type_TetR-like_transc_reg"/>
</dbReference>
<evidence type="ECO:0000313" key="7">
    <source>
        <dbReference type="Proteomes" id="UP000240542"/>
    </source>
</evidence>